<proteinExistence type="predicted"/>
<evidence type="ECO:0008006" key="5">
    <source>
        <dbReference type="Google" id="ProtNLM"/>
    </source>
</evidence>
<dbReference type="Pfam" id="PF11947">
    <property type="entry name" value="DUF3464"/>
    <property type="match status" value="1"/>
</dbReference>
<evidence type="ECO:0000313" key="4">
    <source>
        <dbReference type="Proteomes" id="UP000235145"/>
    </source>
</evidence>
<keyword evidence="2" id="KW-0812">Transmembrane</keyword>
<keyword evidence="4" id="KW-1185">Reference proteome</keyword>
<dbReference type="GO" id="GO:0010258">
    <property type="term" value="P:NADH dehydrogenase complex (plastoquinone) assembly"/>
    <property type="evidence" value="ECO:0000318"/>
    <property type="project" value="GO_Central"/>
</dbReference>
<dbReference type="AlphaFoldDB" id="A0A9R1WT68"/>
<reference evidence="3 4" key="1">
    <citation type="journal article" date="2017" name="Nat. Commun.">
        <title>Genome assembly with in vitro proximity ligation data and whole-genome triplication in lettuce.</title>
        <authorList>
            <person name="Reyes-Chin-Wo S."/>
            <person name="Wang Z."/>
            <person name="Yang X."/>
            <person name="Kozik A."/>
            <person name="Arikit S."/>
            <person name="Song C."/>
            <person name="Xia L."/>
            <person name="Froenicke L."/>
            <person name="Lavelle D.O."/>
            <person name="Truco M.J."/>
            <person name="Xia R."/>
            <person name="Zhu S."/>
            <person name="Xu C."/>
            <person name="Xu H."/>
            <person name="Xu X."/>
            <person name="Cox K."/>
            <person name="Korf I."/>
            <person name="Meyers B.C."/>
            <person name="Michelmore R.W."/>
        </authorList>
    </citation>
    <scope>NUCLEOTIDE SEQUENCE [LARGE SCALE GENOMIC DNA]</scope>
    <source>
        <strain evidence="4">cv. Salinas</strain>
        <tissue evidence="3">Seedlings</tissue>
    </source>
</reference>
<name>A0A9R1WT68_LACSA</name>
<dbReference type="PANTHER" id="PTHR34575">
    <property type="entry name" value="PROTEIN PAM68, CHLOROPLASTIC"/>
    <property type="match status" value="1"/>
</dbReference>
<dbReference type="Gene3D" id="3.10.580.10">
    <property type="entry name" value="CBS-domain"/>
    <property type="match status" value="1"/>
</dbReference>
<sequence>MFMIHECLPLYEMLNLFQKGQSHMAVVVRSKIALNTHNNSSGQLLTQIKVEKKGQNTKLSIYRSSSDPTSQNPAPDQNISSVLDSFPNPDEEIIGLITMEDVLEELLQEPILDERNEYVDVDNIMKINMLPSTLRSGATSASNYDWKTLVSSPLQASPISSHHQTSAITSPISPFIQSPFKKPTSYTSPTKSTPNSPMGHVSSSPSSYKKNLEEKELAMKTLFSVEVIHPYITTSPSLQWQPKTSISNKIPSQIPTKTWRIYAKAKGFNGETIQKQKLMMKEENKKKKEEADDKIEDVVMGRIITRILFNVGVPLVTGLGLLQVFSVIKEQNLWQIPRWLPFLTTFITFGASTLGIAYGTLSTSWDSEKKGSILGFEEAKENWVRMWEEDDGDNV</sequence>
<comment type="caution">
    <text evidence="3">The sequence shown here is derived from an EMBL/GenBank/DDBJ whole genome shotgun (WGS) entry which is preliminary data.</text>
</comment>
<organism evidence="3 4">
    <name type="scientific">Lactuca sativa</name>
    <name type="common">Garden lettuce</name>
    <dbReference type="NCBI Taxonomy" id="4236"/>
    <lineage>
        <taxon>Eukaryota</taxon>
        <taxon>Viridiplantae</taxon>
        <taxon>Streptophyta</taxon>
        <taxon>Embryophyta</taxon>
        <taxon>Tracheophyta</taxon>
        <taxon>Spermatophyta</taxon>
        <taxon>Magnoliopsida</taxon>
        <taxon>eudicotyledons</taxon>
        <taxon>Gunneridae</taxon>
        <taxon>Pentapetalae</taxon>
        <taxon>asterids</taxon>
        <taxon>campanulids</taxon>
        <taxon>Asterales</taxon>
        <taxon>Asteraceae</taxon>
        <taxon>Cichorioideae</taxon>
        <taxon>Cichorieae</taxon>
        <taxon>Lactucinae</taxon>
        <taxon>Lactuca</taxon>
    </lineage>
</organism>
<accession>A0A9R1WT68</accession>
<evidence type="ECO:0000313" key="3">
    <source>
        <dbReference type="EMBL" id="KAJ0185117.1"/>
    </source>
</evidence>
<dbReference type="PANTHER" id="PTHR34575:SF6">
    <property type="entry name" value="EXPRESSED PROTEIN"/>
    <property type="match status" value="1"/>
</dbReference>
<feature type="transmembrane region" description="Helical" evidence="2">
    <location>
        <begin position="340"/>
        <end position="361"/>
    </location>
</feature>
<evidence type="ECO:0000256" key="1">
    <source>
        <dbReference type="SAM" id="MobiDB-lite"/>
    </source>
</evidence>
<keyword evidence="2" id="KW-0472">Membrane</keyword>
<gene>
    <name evidence="3" type="ORF">LSAT_V11C900479740</name>
</gene>
<feature type="compositionally biased region" description="Low complexity" evidence="1">
    <location>
        <begin position="178"/>
        <end position="207"/>
    </location>
</feature>
<dbReference type="Proteomes" id="UP000235145">
    <property type="component" value="Unassembled WGS sequence"/>
</dbReference>
<dbReference type="InterPro" id="IPR046342">
    <property type="entry name" value="CBS_dom_sf"/>
</dbReference>
<evidence type="ECO:0000256" key="2">
    <source>
        <dbReference type="SAM" id="Phobius"/>
    </source>
</evidence>
<keyword evidence="2" id="KW-1133">Transmembrane helix</keyword>
<feature type="transmembrane region" description="Helical" evidence="2">
    <location>
        <begin position="307"/>
        <end position="328"/>
    </location>
</feature>
<feature type="region of interest" description="Disordered" evidence="1">
    <location>
        <begin position="173"/>
        <end position="209"/>
    </location>
</feature>
<dbReference type="EMBL" id="NBSK02000009">
    <property type="protein sequence ID" value="KAJ0185117.1"/>
    <property type="molecule type" value="Genomic_DNA"/>
</dbReference>
<dbReference type="InterPro" id="IPR021855">
    <property type="entry name" value="PAM68-like"/>
</dbReference>
<protein>
    <recommendedName>
        <fullName evidence="5">CBS domain-containing protein</fullName>
    </recommendedName>
</protein>